<dbReference type="InterPro" id="IPR013783">
    <property type="entry name" value="Ig-like_fold"/>
</dbReference>
<dbReference type="PANTHER" id="PTHR24171:SF9">
    <property type="entry name" value="ANKYRIN REPEAT DOMAIN-CONTAINING PROTEIN 39"/>
    <property type="match status" value="1"/>
</dbReference>
<keyword evidence="3 4" id="KW-0040">ANK repeat</keyword>
<keyword evidence="7" id="KW-1185">Reference proteome</keyword>
<dbReference type="PANTHER" id="PTHR24171">
    <property type="entry name" value="ANKYRIN REPEAT DOMAIN-CONTAINING PROTEIN 39-RELATED"/>
    <property type="match status" value="1"/>
</dbReference>
<dbReference type="InterPro" id="IPR000535">
    <property type="entry name" value="MSP_dom"/>
</dbReference>
<feature type="repeat" description="ANK" evidence="4">
    <location>
        <begin position="285"/>
        <end position="317"/>
    </location>
</feature>
<dbReference type="Proteomes" id="UP001359559">
    <property type="component" value="Unassembled WGS sequence"/>
</dbReference>
<dbReference type="SUPFAM" id="SSF49354">
    <property type="entry name" value="PapD-like"/>
    <property type="match status" value="1"/>
</dbReference>
<feature type="repeat" description="ANK" evidence="4">
    <location>
        <begin position="413"/>
        <end position="445"/>
    </location>
</feature>
<name>A0AAN9FMS6_CLITE</name>
<dbReference type="InterPro" id="IPR036770">
    <property type="entry name" value="Ankyrin_rpt-contain_sf"/>
</dbReference>
<dbReference type="PROSITE" id="PS50088">
    <property type="entry name" value="ANK_REPEAT"/>
    <property type="match status" value="4"/>
</dbReference>
<sequence>MDRLVKPDAKEVELVFQSGQKCSSSFKLTNLMHTMSVAVSLTTTNPSVFSIDKTFSIITPLSSASYTLQLSHPSHQPPLSDPPDVITVRSAMLPTGKAHADDLRRLFSKPGPHVFRDAVITISLVGPNVAEFLILGFPETRSLFVRALSVCTKSQLTRLLKPAVVCGCADAVADLINSGRGANASGESLMPLAIRAGRLDVVKLLDRSGCGIDEPSGSVVLHEAAAMNRIDMMEFLMERFGDELDMNSVDSAGRTPIHVAASEGHVRAIKFCVSMGGNPNCADQRGWTPLHCAAWKGHVEAVECLLECSNVKHVRDREGKTAFAVAEKSEFSRAESQSCTRLLDLLHWGDALLRAARMDDVHGVKRCLGEGAGVNGRDQNGWTPLHWAAFKGRIKSVKVLLEHGAEVDTVDDAGYTPLHCAAEAGHLQVALLLIAHGASQTNLKSFARVATFDPFHQHVSLDCKSKTNVVSLCM</sequence>
<comment type="caution">
    <text evidence="6">The sequence shown here is derived from an EMBL/GenBank/DDBJ whole genome shotgun (WGS) entry which is preliminary data.</text>
</comment>
<dbReference type="AlphaFoldDB" id="A0AAN9FMS6"/>
<organism evidence="6 7">
    <name type="scientific">Clitoria ternatea</name>
    <name type="common">Butterfly pea</name>
    <dbReference type="NCBI Taxonomy" id="43366"/>
    <lineage>
        <taxon>Eukaryota</taxon>
        <taxon>Viridiplantae</taxon>
        <taxon>Streptophyta</taxon>
        <taxon>Embryophyta</taxon>
        <taxon>Tracheophyta</taxon>
        <taxon>Spermatophyta</taxon>
        <taxon>Magnoliopsida</taxon>
        <taxon>eudicotyledons</taxon>
        <taxon>Gunneridae</taxon>
        <taxon>Pentapetalae</taxon>
        <taxon>rosids</taxon>
        <taxon>fabids</taxon>
        <taxon>Fabales</taxon>
        <taxon>Fabaceae</taxon>
        <taxon>Papilionoideae</taxon>
        <taxon>50 kb inversion clade</taxon>
        <taxon>NPAAA clade</taxon>
        <taxon>indigoferoid/millettioid clade</taxon>
        <taxon>Phaseoleae</taxon>
        <taxon>Clitoria</taxon>
    </lineage>
</organism>
<dbReference type="Gene3D" id="2.60.40.10">
    <property type="entry name" value="Immunoglobulins"/>
    <property type="match status" value="1"/>
</dbReference>
<proteinExistence type="predicted"/>
<feature type="repeat" description="ANK" evidence="4">
    <location>
        <begin position="380"/>
        <end position="412"/>
    </location>
</feature>
<dbReference type="Gene3D" id="1.25.40.20">
    <property type="entry name" value="Ankyrin repeat-containing domain"/>
    <property type="match status" value="3"/>
</dbReference>
<dbReference type="EMBL" id="JAYKXN010000006">
    <property type="protein sequence ID" value="KAK7277696.1"/>
    <property type="molecule type" value="Genomic_DNA"/>
</dbReference>
<evidence type="ECO:0000313" key="7">
    <source>
        <dbReference type="Proteomes" id="UP001359559"/>
    </source>
</evidence>
<evidence type="ECO:0000259" key="5">
    <source>
        <dbReference type="PROSITE" id="PS50202"/>
    </source>
</evidence>
<dbReference type="PROSITE" id="PS50202">
    <property type="entry name" value="MSP"/>
    <property type="match status" value="1"/>
</dbReference>
<dbReference type="PRINTS" id="PR01415">
    <property type="entry name" value="ANKYRIN"/>
</dbReference>
<dbReference type="InterPro" id="IPR002110">
    <property type="entry name" value="Ankyrin_rpt"/>
</dbReference>
<evidence type="ECO:0000256" key="3">
    <source>
        <dbReference type="ARBA" id="ARBA00023043"/>
    </source>
</evidence>
<accession>A0AAN9FMS6</accession>
<evidence type="ECO:0000256" key="2">
    <source>
        <dbReference type="ARBA" id="ARBA00022737"/>
    </source>
</evidence>
<keyword evidence="2" id="KW-0677">Repeat</keyword>
<comment type="subcellular location">
    <subcellularLocation>
        <location evidence="1">Cell membrane</location>
        <topology evidence="1">Peripheral membrane protein</topology>
        <orientation evidence="1">Cytoplasmic side</orientation>
    </subcellularLocation>
</comment>
<evidence type="ECO:0000256" key="4">
    <source>
        <dbReference type="PROSITE-ProRule" id="PRU00023"/>
    </source>
</evidence>
<dbReference type="SUPFAM" id="SSF48403">
    <property type="entry name" value="Ankyrin repeat"/>
    <property type="match status" value="1"/>
</dbReference>
<evidence type="ECO:0000256" key="1">
    <source>
        <dbReference type="ARBA" id="ARBA00004413"/>
    </source>
</evidence>
<reference evidence="6 7" key="1">
    <citation type="submission" date="2024-01" db="EMBL/GenBank/DDBJ databases">
        <title>The genomes of 5 underutilized Papilionoideae crops provide insights into root nodulation and disease resistance.</title>
        <authorList>
            <person name="Yuan L."/>
        </authorList>
    </citation>
    <scope>NUCLEOTIDE SEQUENCE [LARGE SCALE GENOMIC DNA]</scope>
    <source>
        <strain evidence="6">LY-2023</strain>
        <tissue evidence="6">Leaf</tissue>
    </source>
</reference>
<evidence type="ECO:0000313" key="6">
    <source>
        <dbReference type="EMBL" id="KAK7277696.1"/>
    </source>
</evidence>
<feature type="domain" description="MSP" evidence="5">
    <location>
        <begin position="2"/>
        <end position="125"/>
    </location>
</feature>
<feature type="repeat" description="ANK" evidence="4">
    <location>
        <begin position="252"/>
        <end position="284"/>
    </location>
</feature>
<gene>
    <name evidence="6" type="ORF">RJT34_22711</name>
</gene>
<dbReference type="Pfam" id="PF12796">
    <property type="entry name" value="Ank_2"/>
    <property type="match status" value="2"/>
</dbReference>
<dbReference type="PROSITE" id="PS50297">
    <property type="entry name" value="ANK_REP_REGION"/>
    <property type="match status" value="4"/>
</dbReference>
<dbReference type="InterPro" id="IPR008962">
    <property type="entry name" value="PapD-like_sf"/>
</dbReference>
<dbReference type="SMART" id="SM00248">
    <property type="entry name" value="ANK"/>
    <property type="match status" value="6"/>
</dbReference>
<protein>
    <recommendedName>
        <fullName evidence="5">MSP domain-containing protein</fullName>
    </recommendedName>
</protein>
<dbReference type="GO" id="GO:0005886">
    <property type="term" value="C:plasma membrane"/>
    <property type="evidence" value="ECO:0007669"/>
    <property type="project" value="UniProtKB-SubCell"/>
</dbReference>